<accession>A0A2N3N2A6</accession>
<evidence type="ECO:0000313" key="2">
    <source>
        <dbReference type="EMBL" id="PKS06566.1"/>
    </source>
</evidence>
<dbReference type="OrthoDB" id="429967at2759"/>
<protein>
    <recommendedName>
        <fullName evidence="1">Glutaredoxin-like protein</fullName>
    </recommendedName>
</protein>
<evidence type="ECO:0000256" key="1">
    <source>
        <dbReference type="RuleBase" id="RU363082"/>
    </source>
</evidence>
<evidence type="ECO:0000313" key="3">
    <source>
        <dbReference type="Proteomes" id="UP000233524"/>
    </source>
</evidence>
<keyword evidence="1" id="KW-0249">Electron transport</keyword>
<proteinExistence type="inferred from homology"/>
<dbReference type="PANTHER" id="PTHR33558:SF1">
    <property type="entry name" value="GLUTAREDOXIN-LIKE PROTEIN C5ORF63 HOMOLOG"/>
    <property type="match status" value="1"/>
</dbReference>
<organism evidence="2 3">
    <name type="scientific">Lomentospora prolificans</name>
    <dbReference type="NCBI Taxonomy" id="41688"/>
    <lineage>
        <taxon>Eukaryota</taxon>
        <taxon>Fungi</taxon>
        <taxon>Dikarya</taxon>
        <taxon>Ascomycota</taxon>
        <taxon>Pezizomycotina</taxon>
        <taxon>Sordariomycetes</taxon>
        <taxon>Hypocreomycetidae</taxon>
        <taxon>Microascales</taxon>
        <taxon>Microascaceae</taxon>
        <taxon>Lomentospora</taxon>
    </lineage>
</organism>
<dbReference type="EMBL" id="NLAX01001034">
    <property type="protein sequence ID" value="PKS06566.1"/>
    <property type="molecule type" value="Genomic_DNA"/>
</dbReference>
<sequence length="111" mass="12716">MRLTRPLYQSIRITLFTRANCGLCDSAKSVLSNLQTSRPFAYREVDIIKPEAQAWRDLYDFDVPVIHISKISAPEEDPKLSSKAAKLMHRFTEEEVAAKMNTVEQTSTRLE</sequence>
<dbReference type="InterPro" id="IPR036249">
    <property type="entry name" value="Thioredoxin-like_sf"/>
</dbReference>
<gene>
    <name evidence="2" type="ORF">jhhlp_007314</name>
</gene>
<comment type="caution">
    <text evidence="2">The sequence shown here is derived from an EMBL/GenBank/DDBJ whole genome shotgun (WGS) entry which is preliminary data.</text>
</comment>
<dbReference type="PANTHER" id="PTHR33558">
    <property type="entry name" value="GLUTAREDOXIN-LIKE PROTEIN C5ORF63 HOMOLOG"/>
    <property type="match status" value="1"/>
</dbReference>
<reference evidence="2 3" key="1">
    <citation type="journal article" date="2017" name="G3 (Bethesda)">
        <title>First Draft Genome Sequence of the Pathogenic Fungus Lomentospora prolificans (Formerly Scedosporium prolificans).</title>
        <authorList>
            <person name="Luo R."/>
            <person name="Zimin A."/>
            <person name="Workman R."/>
            <person name="Fan Y."/>
            <person name="Pertea G."/>
            <person name="Grossman N."/>
            <person name="Wear M.P."/>
            <person name="Jia B."/>
            <person name="Miller H."/>
            <person name="Casadevall A."/>
            <person name="Timp W."/>
            <person name="Zhang S.X."/>
            <person name="Salzberg S.L."/>
        </authorList>
    </citation>
    <scope>NUCLEOTIDE SEQUENCE [LARGE SCALE GENOMIC DNA]</scope>
    <source>
        <strain evidence="2 3">JHH-5317</strain>
    </source>
</reference>
<dbReference type="SUPFAM" id="SSF52833">
    <property type="entry name" value="Thioredoxin-like"/>
    <property type="match status" value="1"/>
</dbReference>
<keyword evidence="3" id="KW-1185">Reference proteome</keyword>
<keyword evidence="1" id="KW-0813">Transport</keyword>
<dbReference type="Gene3D" id="3.40.30.10">
    <property type="entry name" value="Glutaredoxin"/>
    <property type="match status" value="1"/>
</dbReference>
<dbReference type="InParanoid" id="A0A2N3N2A6"/>
<dbReference type="Pfam" id="PF05768">
    <property type="entry name" value="Glrx-like"/>
    <property type="match status" value="1"/>
</dbReference>
<dbReference type="Proteomes" id="UP000233524">
    <property type="component" value="Unassembled WGS sequence"/>
</dbReference>
<dbReference type="AlphaFoldDB" id="A0A2N3N2A6"/>
<dbReference type="InterPro" id="IPR052565">
    <property type="entry name" value="Glutaredoxin-like_YDR286C"/>
</dbReference>
<dbReference type="VEuPathDB" id="FungiDB:jhhlp_007314"/>
<name>A0A2N3N2A6_9PEZI</name>
<dbReference type="InterPro" id="IPR008554">
    <property type="entry name" value="Glutaredoxin-like"/>
</dbReference>
<comment type="similarity">
    <text evidence="1">Belongs to the glutaredoxin family.</text>
</comment>